<evidence type="ECO:0000313" key="2">
    <source>
        <dbReference type="Proteomes" id="UP000663860"/>
    </source>
</evidence>
<gene>
    <name evidence="1" type="ORF">IZO911_LOCUS30268</name>
</gene>
<evidence type="ECO:0000313" key="1">
    <source>
        <dbReference type="EMBL" id="CAF1231267.1"/>
    </source>
</evidence>
<dbReference type="AlphaFoldDB" id="A0A814YKP0"/>
<protein>
    <submittedName>
        <fullName evidence="1">Uncharacterized protein</fullName>
    </submittedName>
</protein>
<dbReference type="Proteomes" id="UP000663860">
    <property type="component" value="Unassembled WGS sequence"/>
</dbReference>
<dbReference type="Pfam" id="PF09786">
    <property type="entry name" value="CytochromB561_N"/>
    <property type="match status" value="1"/>
</dbReference>
<name>A0A814YKP0_9BILA</name>
<sequence>MLIEIDLNQAEFYFIANVCLYLDTARYATGIFAYQEKPPIYKVLSNSEIHDVPAGDHNLLDCLLLFVECVNSTRNGHLGSLNLGASGVDILWTIISPSSP</sequence>
<proteinExistence type="predicted"/>
<accession>A0A814YKP0</accession>
<organism evidence="1 2">
    <name type="scientific">Adineta steineri</name>
    <dbReference type="NCBI Taxonomy" id="433720"/>
    <lineage>
        <taxon>Eukaryota</taxon>
        <taxon>Metazoa</taxon>
        <taxon>Spiralia</taxon>
        <taxon>Gnathifera</taxon>
        <taxon>Rotifera</taxon>
        <taxon>Eurotatoria</taxon>
        <taxon>Bdelloidea</taxon>
        <taxon>Adinetida</taxon>
        <taxon>Adinetidae</taxon>
        <taxon>Adineta</taxon>
    </lineage>
</organism>
<reference evidence="1" key="1">
    <citation type="submission" date="2021-02" db="EMBL/GenBank/DDBJ databases">
        <authorList>
            <person name="Nowell W R."/>
        </authorList>
    </citation>
    <scope>NUCLEOTIDE SEQUENCE</scope>
</reference>
<comment type="caution">
    <text evidence="1">The sequence shown here is derived from an EMBL/GenBank/DDBJ whole genome shotgun (WGS) entry which is preliminary data.</text>
</comment>
<dbReference type="InterPro" id="IPR019176">
    <property type="entry name" value="Cytochrome_B561-rel"/>
</dbReference>
<dbReference type="EMBL" id="CAJNOE010000469">
    <property type="protein sequence ID" value="CAF1231267.1"/>
    <property type="molecule type" value="Genomic_DNA"/>
</dbReference>